<dbReference type="PANTHER" id="PTHR16943:SF8">
    <property type="entry name" value="2-METHYLCITRATE DEHYDRATASE"/>
    <property type="match status" value="1"/>
</dbReference>
<dbReference type="Proteomes" id="UP000265619">
    <property type="component" value="Unassembled WGS sequence"/>
</dbReference>
<dbReference type="InterPro" id="IPR042188">
    <property type="entry name" value="MmgE/PrpD_sf_2"/>
</dbReference>
<evidence type="ECO:0000259" key="3">
    <source>
        <dbReference type="Pfam" id="PF19305"/>
    </source>
</evidence>
<dbReference type="InterPro" id="IPR036148">
    <property type="entry name" value="MmgE/PrpD_sf"/>
</dbReference>
<dbReference type="InterPro" id="IPR045337">
    <property type="entry name" value="MmgE_PrpD_C"/>
</dbReference>
<dbReference type="GO" id="GO:0016829">
    <property type="term" value="F:lyase activity"/>
    <property type="evidence" value="ECO:0007669"/>
    <property type="project" value="InterPro"/>
</dbReference>
<organism evidence="4 5">
    <name type="scientific">Acidovorax cavernicola</name>
    <dbReference type="NCBI Taxonomy" id="1675792"/>
    <lineage>
        <taxon>Bacteria</taxon>
        <taxon>Pseudomonadati</taxon>
        <taxon>Pseudomonadota</taxon>
        <taxon>Betaproteobacteria</taxon>
        <taxon>Burkholderiales</taxon>
        <taxon>Comamonadaceae</taxon>
        <taxon>Acidovorax</taxon>
    </lineage>
</organism>
<dbReference type="Gene3D" id="3.30.1330.120">
    <property type="entry name" value="2-methylcitrate dehydratase PrpD"/>
    <property type="match status" value="1"/>
</dbReference>
<dbReference type="RefSeq" id="WP_119552765.1">
    <property type="nucleotide sequence ID" value="NZ_QXMN01000005.1"/>
</dbReference>
<protein>
    <submittedName>
        <fullName evidence="4">MmgE/PrpD family protein</fullName>
    </submittedName>
</protein>
<dbReference type="AlphaFoldDB" id="A0A9X8GWW5"/>
<comment type="similarity">
    <text evidence="1">Belongs to the PrpD family.</text>
</comment>
<dbReference type="OrthoDB" id="8680281at2"/>
<comment type="caution">
    <text evidence="4">The sequence shown here is derived from an EMBL/GenBank/DDBJ whole genome shotgun (WGS) entry which is preliminary data.</text>
</comment>
<feature type="domain" description="MmgE/PrpD N-terminal" evidence="2">
    <location>
        <begin position="25"/>
        <end position="258"/>
    </location>
</feature>
<dbReference type="EMBL" id="QXMN01000005">
    <property type="protein sequence ID" value="RIX83222.1"/>
    <property type="molecule type" value="Genomic_DNA"/>
</dbReference>
<dbReference type="PANTHER" id="PTHR16943">
    <property type="entry name" value="2-METHYLCITRATE DEHYDRATASE-RELATED"/>
    <property type="match status" value="1"/>
</dbReference>
<accession>A0A9X8GWW5</accession>
<feature type="domain" description="MmgE/PrpD C-terminal" evidence="3">
    <location>
        <begin position="279"/>
        <end position="445"/>
    </location>
</feature>
<dbReference type="InterPro" id="IPR042183">
    <property type="entry name" value="MmgE/PrpD_sf_1"/>
</dbReference>
<gene>
    <name evidence="4" type="ORF">D3H34_07250</name>
</gene>
<dbReference type="InterPro" id="IPR045336">
    <property type="entry name" value="MmgE_PrpD_N"/>
</dbReference>
<keyword evidence="5" id="KW-1185">Reference proteome</keyword>
<sequence>MTNDPNETSQPTAGVPLTASLVARAASLAEAPLPDDVRELARQCVLDWAGVALAGANEPLSRILLAQAREDGGAPIASLVGTPLRLSVRQAALLNGAAGHAIDYDDANMAAQGHVTAAVLPAALAVGESRAASGDVLLRAFAAGYEMTGMVGQYLGRAHYERGFHGTATVGSFGAACAAAVLMALDRDSTAVALGIAGTQAGGMKAQFGTMCKPLHAGKANENGVTGAQLAARGFTGRADLLEAAQGFALATSPAPDAQAALAMPPGGTHLHNNLFKYHAACYGTHSSIEAVRTLCEAHQLTAADIERIDLDVEPGAQRMCDIVQPATGLQAKFSLRLNAALAVAGADTASPATYIDSTAQRPDLIALRERVAVHFMPDGWPLMQAAVRILTRDGRTLSARHDSGVPERDLARQRARLARKFMALAAPVVGPDRAAAIERAIGALDHIEDIGTLMSMLSQPTGTTS</sequence>
<evidence type="ECO:0000313" key="5">
    <source>
        <dbReference type="Proteomes" id="UP000265619"/>
    </source>
</evidence>
<reference evidence="4 5" key="1">
    <citation type="submission" date="2018-09" db="EMBL/GenBank/DDBJ databases">
        <title>Acidovorax cavernicola nov. sp. isolated from Gruta de las Maravillas (Aracena, Spain).</title>
        <authorList>
            <person name="Jurado V."/>
            <person name="Gutierrez-Patricio S."/>
            <person name="Gonzalez-Pimentel J.L."/>
            <person name="Miller A.Z."/>
            <person name="Laiz L."/>
            <person name="Saiz-Jimenez C."/>
        </authorList>
    </citation>
    <scope>NUCLEOTIDE SEQUENCE [LARGE SCALE GENOMIC DNA]</scope>
    <source>
        <strain evidence="4 5">1011MAR4D40.2</strain>
    </source>
</reference>
<dbReference type="Pfam" id="PF03972">
    <property type="entry name" value="MmgE_PrpD_N"/>
    <property type="match status" value="1"/>
</dbReference>
<dbReference type="Pfam" id="PF19305">
    <property type="entry name" value="MmgE_PrpD_C"/>
    <property type="match status" value="1"/>
</dbReference>
<evidence type="ECO:0000313" key="4">
    <source>
        <dbReference type="EMBL" id="RIX83222.1"/>
    </source>
</evidence>
<proteinExistence type="inferred from homology"/>
<evidence type="ECO:0000259" key="2">
    <source>
        <dbReference type="Pfam" id="PF03972"/>
    </source>
</evidence>
<evidence type="ECO:0000256" key="1">
    <source>
        <dbReference type="ARBA" id="ARBA00006174"/>
    </source>
</evidence>
<dbReference type="InterPro" id="IPR005656">
    <property type="entry name" value="MmgE_PrpD"/>
</dbReference>
<dbReference type="Gene3D" id="1.10.4100.10">
    <property type="entry name" value="2-methylcitrate dehydratase PrpD"/>
    <property type="match status" value="1"/>
</dbReference>
<dbReference type="SUPFAM" id="SSF103378">
    <property type="entry name" value="2-methylcitrate dehydratase PrpD"/>
    <property type="match status" value="1"/>
</dbReference>
<name>A0A9X8GWW5_9BURK</name>